<protein>
    <submittedName>
        <fullName evidence="2">Uncharacterized protein</fullName>
    </submittedName>
</protein>
<keyword evidence="1" id="KW-0812">Transmembrane</keyword>
<dbReference type="Proteomes" id="UP000092154">
    <property type="component" value="Unassembled WGS sequence"/>
</dbReference>
<evidence type="ECO:0000256" key="1">
    <source>
        <dbReference type="SAM" id="Phobius"/>
    </source>
</evidence>
<dbReference type="AlphaFoldDB" id="A0A1B7NBD3"/>
<evidence type="ECO:0000313" key="2">
    <source>
        <dbReference type="EMBL" id="OAX42197.1"/>
    </source>
</evidence>
<name>A0A1B7NBD3_9AGAM</name>
<reference evidence="2 3" key="1">
    <citation type="submission" date="2016-06" db="EMBL/GenBank/DDBJ databases">
        <title>Comparative genomics of the ectomycorrhizal sister species Rhizopogon vinicolor and Rhizopogon vesiculosus (Basidiomycota: Boletales) reveals a divergence of the mating type B locus.</title>
        <authorList>
            <consortium name="DOE Joint Genome Institute"/>
            <person name="Mujic A.B."/>
            <person name="Kuo A."/>
            <person name="Tritt A."/>
            <person name="Lipzen A."/>
            <person name="Chen C."/>
            <person name="Johnson J."/>
            <person name="Sharma A."/>
            <person name="Barry K."/>
            <person name="Grigoriev I.V."/>
            <person name="Spatafora J.W."/>
        </authorList>
    </citation>
    <scope>NUCLEOTIDE SEQUENCE [LARGE SCALE GENOMIC DNA]</scope>
    <source>
        <strain evidence="2 3">AM-OR11-026</strain>
    </source>
</reference>
<evidence type="ECO:0000313" key="3">
    <source>
        <dbReference type="Proteomes" id="UP000092154"/>
    </source>
</evidence>
<keyword evidence="3" id="KW-1185">Reference proteome</keyword>
<accession>A0A1B7NBD3</accession>
<gene>
    <name evidence="2" type="ORF">K503DRAFT_396071</name>
</gene>
<keyword evidence="1" id="KW-1133">Transmembrane helix</keyword>
<proteinExistence type="predicted"/>
<organism evidence="2 3">
    <name type="scientific">Rhizopogon vinicolor AM-OR11-026</name>
    <dbReference type="NCBI Taxonomy" id="1314800"/>
    <lineage>
        <taxon>Eukaryota</taxon>
        <taxon>Fungi</taxon>
        <taxon>Dikarya</taxon>
        <taxon>Basidiomycota</taxon>
        <taxon>Agaricomycotina</taxon>
        <taxon>Agaricomycetes</taxon>
        <taxon>Agaricomycetidae</taxon>
        <taxon>Boletales</taxon>
        <taxon>Suillineae</taxon>
        <taxon>Rhizopogonaceae</taxon>
        <taxon>Rhizopogon</taxon>
    </lineage>
</organism>
<sequence length="160" mass="17693">MFAPAASADVQTLLIHSSRYGYFRCHWGPGYVVCSAGFTVLLFARDRRPRPPRLIRVLAPVFCSKFAFLPATKICSRGQDHDEIIYQGPKFSSENSTSCPNTYELEDSDIVAVIVNATLCNPPWYDLVLLSCGPCPPLMLAMEIHSGTKHSLQSSPARSQ</sequence>
<keyword evidence="1" id="KW-0472">Membrane</keyword>
<dbReference type="InParanoid" id="A0A1B7NBD3"/>
<dbReference type="EMBL" id="KV448162">
    <property type="protein sequence ID" value="OAX42197.1"/>
    <property type="molecule type" value="Genomic_DNA"/>
</dbReference>
<feature type="transmembrane region" description="Helical" evidence="1">
    <location>
        <begin position="26"/>
        <end position="44"/>
    </location>
</feature>